<keyword evidence="11" id="KW-1185">Reference proteome</keyword>
<evidence type="ECO:0000256" key="1">
    <source>
        <dbReference type="ARBA" id="ARBA00004141"/>
    </source>
</evidence>
<dbReference type="PROSITE" id="PS50297">
    <property type="entry name" value="ANK_REP_REGION"/>
    <property type="match status" value="3"/>
</dbReference>
<keyword evidence="3" id="KW-0677">Repeat</keyword>
<dbReference type="PROSITE" id="PS50088">
    <property type="entry name" value="ANK_REPEAT"/>
    <property type="match status" value="3"/>
</dbReference>
<accession>A0ABQ9KLX3</accession>
<feature type="transmembrane region" description="Helical" evidence="8">
    <location>
        <begin position="644"/>
        <end position="663"/>
    </location>
</feature>
<name>A0ABQ9KLX3_HEVBR</name>
<dbReference type="Gene3D" id="1.25.40.20">
    <property type="entry name" value="Ankyrin repeat-containing domain"/>
    <property type="match status" value="3"/>
</dbReference>
<dbReference type="SUPFAM" id="SSF48403">
    <property type="entry name" value="Ankyrin repeat"/>
    <property type="match status" value="2"/>
</dbReference>
<organism evidence="10 11">
    <name type="scientific">Hevea brasiliensis</name>
    <name type="common">Para rubber tree</name>
    <name type="synonym">Siphonia brasiliensis</name>
    <dbReference type="NCBI Taxonomy" id="3981"/>
    <lineage>
        <taxon>Eukaryota</taxon>
        <taxon>Viridiplantae</taxon>
        <taxon>Streptophyta</taxon>
        <taxon>Embryophyta</taxon>
        <taxon>Tracheophyta</taxon>
        <taxon>Spermatophyta</taxon>
        <taxon>Magnoliopsida</taxon>
        <taxon>eudicotyledons</taxon>
        <taxon>Gunneridae</taxon>
        <taxon>Pentapetalae</taxon>
        <taxon>rosids</taxon>
        <taxon>fabids</taxon>
        <taxon>Malpighiales</taxon>
        <taxon>Euphorbiaceae</taxon>
        <taxon>Crotonoideae</taxon>
        <taxon>Micrandreae</taxon>
        <taxon>Hevea</taxon>
    </lineage>
</organism>
<dbReference type="PANTHER" id="PTHR24186:SF36">
    <property type="entry name" value="SERINE_THREONINE-PROTEIN PHOSPHATASE 6 REGULATORY ANKYRIN REPEAT SUBUNIT A-LIKE"/>
    <property type="match status" value="1"/>
</dbReference>
<gene>
    <name evidence="10" type="ORF">P3X46_031928</name>
</gene>
<keyword evidence="4 8" id="KW-1133">Transmembrane helix</keyword>
<dbReference type="InterPro" id="IPR002110">
    <property type="entry name" value="Ankyrin_rpt"/>
</dbReference>
<evidence type="ECO:0000313" key="11">
    <source>
        <dbReference type="Proteomes" id="UP001174677"/>
    </source>
</evidence>
<keyword evidence="5 7" id="KW-0040">ANK repeat</keyword>
<comment type="caution">
    <text evidence="10">The sequence shown here is derived from an EMBL/GenBank/DDBJ whole genome shotgun (WGS) entry which is preliminary data.</text>
</comment>
<feature type="repeat" description="ANK" evidence="7">
    <location>
        <begin position="84"/>
        <end position="105"/>
    </location>
</feature>
<dbReference type="Pfam" id="PF12796">
    <property type="entry name" value="Ank_2"/>
    <property type="match status" value="3"/>
</dbReference>
<evidence type="ECO:0000313" key="10">
    <source>
        <dbReference type="EMBL" id="KAJ9141386.1"/>
    </source>
</evidence>
<evidence type="ECO:0000259" key="9">
    <source>
        <dbReference type="Pfam" id="PF13962"/>
    </source>
</evidence>
<comment type="subcellular location">
    <subcellularLocation>
        <location evidence="1">Membrane</location>
        <topology evidence="1">Multi-pass membrane protein</topology>
    </subcellularLocation>
</comment>
<reference evidence="10" key="1">
    <citation type="journal article" date="2023" name="Plant Biotechnol. J.">
        <title>Chromosome-level wild Hevea brasiliensis genome provides new tools for genomic-assisted breeding and valuable loci to elevate rubber yield.</title>
        <authorList>
            <person name="Cheng H."/>
            <person name="Song X."/>
            <person name="Hu Y."/>
            <person name="Wu T."/>
            <person name="Yang Q."/>
            <person name="An Z."/>
            <person name="Feng S."/>
            <person name="Deng Z."/>
            <person name="Wu W."/>
            <person name="Zeng X."/>
            <person name="Tu M."/>
            <person name="Wang X."/>
            <person name="Huang H."/>
        </authorList>
    </citation>
    <scope>NUCLEOTIDE SEQUENCE</scope>
    <source>
        <strain evidence="10">MT/VB/25A 57/8</strain>
    </source>
</reference>
<evidence type="ECO:0000256" key="3">
    <source>
        <dbReference type="ARBA" id="ARBA00022737"/>
    </source>
</evidence>
<evidence type="ECO:0000256" key="8">
    <source>
        <dbReference type="SAM" id="Phobius"/>
    </source>
</evidence>
<evidence type="ECO:0000256" key="7">
    <source>
        <dbReference type="PROSITE-ProRule" id="PRU00023"/>
    </source>
</evidence>
<dbReference type="PANTHER" id="PTHR24186">
    <property type="entry name" value="PROTEIN PHOSPHATASE 1 REGULATORY SUBUNIT"/>
    <property type="match status" value="1"/>
</dbReference>
<dbReference type="InterPro" id="IPR026961">
    <property type="entry name" value="PGG_dom"/>
</dbReference>
<dbReference type="Proteomes" id="UP001174677">
    <property type="component" value="Chromosome 17"/>
</dbReference>
<evidence type="ECO:0000256" key="4">
    <source>
        <dbReference type="ARBA" id="ARBA00022989"/>
    </source>
</evidence>
<feature type="domain" description="PGG" evidence="9">
    <location>
        <begin position="526"/>
        <end position="637"/>
    </location>
</feature>
<feature type="transmembrane region" description="Helical" evidence="8">
    <location>
        <begin position="577"/>
        <end position="604"/>
    </location>
</feature>
<keyword evidence="6 8" id="KW-0472">Membrane</keyword>
<protein>
    <recommendedName>
        <fullName evidence="9">PGG domain-containing protein</fullName>
    </recommendedName>
</protein>
<sequence>MSNASIKCNHRICPHRGDNLTKAAERGRFDRFNEHLDHLDSIVAPNGKTILHIHLSRQREISTDFIEQVVLKCPRLLLSQENCDGNTPLHIAAIHGYTDVAEKLIWLAEVSYDALETQSGEVATETLHDAVDTQHSELATEMLHDAVETHSVEVATVTLHDVDTQSGEVAIEILNNEADIQSGEVATETLHDALDTQIGEMATETLHDAVDTPSEEVATDGRMQAVREMLRKVNEKRETALHVATRNGRSLGVVKAILSKEDPQFKYPVNNLEETPLYLAVDNTCTKIVDELLNNPNSQSLDYDRRYGDYGETVLHTAVRRWDTEIVRMLLEKQSSLAKEKDERRKTPLHYAAYEGSSSMVATLLDKDEYIDNELQAMGALHIAAAQGYKHAMNEIISKRPDCCKLTDTEGKNVLHYAVYSRNEEVLKAILEESSLISLIIGKDNNGNTPVHVFKALNLPLSSFILDGDTDAFILWKKLYCNLPEDFTIKNSLLWSNEDHFKVTKSRPERKTEMAKKREEKIILQLEKAKDSHLVAAALVATVTFAAAFTLPGGYISDEKDSGKGTPILIKNSAFKAFIISDALAMALSTSSVFIYFIMVMLGYGPKYYWLIKTAFRFIFLAMGAMVVAFATGTYAVLAPSLGLAISTCAIGLSFFLFLFYVLKRLSSIPDDYDDGRILTLLWLSFGGYCLV</sequence>
<feature type="transmembrane region" description="Helical" evidence="8">
    <location>
        <begin position="534"/>
        <end position="557"/>
    </location>
</feature>
<feature type="transmembrane region" description="Helical" evidence="8">
    <location>
        <begin position="616"/>
        <end position="638"/>
    </location>
</feature>
<dbReference type="EMBL" id="JARPOI010000017">
    <property type="protein sequence ID" value="KAJ9141386.1"/>
    <property type="molecule type" value="Genomic_DNA"/>
</dbReference>
<proteinExistence type="predicted"/>
<dbReference type="InterPro" id="IPR036770">
    <property type="entry name" value="Ankyrin_rpt-contain_sf"/>
</dbReference>
<evidence type="ECO:0000256" key="6">
    <source>
        <dbReference type="ARBA" id="ARBA00023136"/>
    </source>
</evidence>
<feature type="repeat" description="ANK" evidence="7">
    <location>
        <begin position="310"/>
        <end position="342"/>
    </location>
</feature>
<evidence type="ECO:0000256" key="5">
    <source>
        <dbReference type="ARBA" id="ARBA00023043"/>
    </source>
</evidence>
<dbReference type="SMART" id="SM00248">
    <property type="entry name" value="ANK"/>
    <property type="match status" value="8"/>
</dbReference>
<feature type="repeat" description="ANK" evidence="7">
    <location>
        <begin position="344"/>
        <end position="376"/>
    </location>
</feature>
<evidence type="ECO:0000256" key="2">
    <source>
        <dbReference type="ARBA" id="ARBA00022692"/>
    </source>
</evidence>
<dbReference type="Pfam" id="PF13962">
    <property type="entry name" value="PGG"/>
    <property type="match status" value="1"/>
</dbReference>
<keyword evidence="2 8" id="KW-0812">Transmembrane</keyword>